<evidence type="ECO:0000313" key="3">
    <source>
        <dbReference type="EMBL" id="MDT9600230.1"/>
    </source>
</evidence>
<dbReference type="EMBL" id="JAVUPU010000007">
    <property type="protein sequence ID" value="MDT9600230.1"/>
    <property type="molecule type" value="Genomic_DNA"/>
</dbReference>
<dbReference type="InterPro" id="IPR018958">
    <property type="entry name" value="Knr4/Smi1-like_dom"/>
</dbReference>
<dbReference type="Proteomes" id="UP001259572">
    <property type="component" value="Unassembled WGS sequence"/>
</dbReference>
<feature type="domain" description="Knr4/Smi1-like" evidence="2">
    <location>
        <begin position="16"/>
        <end position="129"/>
    </location>
</feature>
<dbReference type="SMART" id="SM00860">
    <property type="entry name" value="SMI1_KNR4"/>
    <property type="match status" value="1"/>
</dbReference>
<dbReference type="Gene3D" id="3.40.1580.10">
    <property type="entry name" value="SMI1/KNR4-like"/>
    <property type="match status" value="1"/>
</dbReference>
<keyword evidence="4" id="KW-1185">Reference proteome</keyword>
<sequence>MVDPDDPLHEFKSHPPADPDDMSAAEIGFHKPLPDDYKAFLSEHDGGEGFIGEHYVVLWRASDLLRFNSEYQVGEYAPGLIAFGSNGGGEGFAFDTRCHPYAVVIVPFIGMSLADSIPAATSFTSLIERMKKDPESLLG</sequence>
<dbReference type="RefSeq" id="WP_315727331.1">
    <property type="nucleotide sequence ID" value="NZ_JAVUPU010000007.1"/>
</dbReference>
<dbReference type="InterPro" id="IPR037883">
    <property type="entry name" value="Knr4/Smi1-like_sf"/>
</dbReference>
<proteinExistence type="predicted"/>
<reference evidence="3 4" key="1">
    <citation type="submission" date="2023-05" db="EMBL/GenBank/DDBJ databases">
        <authorList>
            <person name="Guo Y."/>
        </authorList>
    </citation>
    <scope>NUCLEOTIDE SEQUENCE [LARGE SCALE GENOMIC DNA]</scope>
    <source>
        <strain evidence="3 4">GR2756</strain>
    </source>
</reference>
<accession>A0ABU3Q9Z7</accession>
<dbReference type="SUPFAM" id="SSF160631">
    <property type="entry name" value="SMI1/KNR4-like"/>
    <property type="match status" value="1"/>
</dbReference>
<evidence type="ECO:0000256" key="1">
    <source>
        <dbReference type="SAM" id="MobiDB-lite"/>
    </source>
</evidence>
<name>A0ABU3Q9Z7_9SPHN</name>
<organism evidence="3 4">
    <name type="scientific">Sphingosinicella rhizophila</name>
    <dbReference type="NCBI Taxonomy" id="3050082"/>
    <lineage>
        <taxon>Bacteria</taxon>
        <taxon>Pseudomonadati</taxon>
        <taxon>Pseudomonadota</taxon>
        <taxon>Alphaproteobacteria</taxon>
        <taxon>Sphingomonadales</taxon>
        <taxon>Sphingosinicellaceae</taxon>
        <taxon>Sphingosinicella</taxon>
    </lineage>
</organism>
<feature type="compositionally biased region" description="Basic and acidic residues" evidence="1">
    <location>
        <begin position="1"/>
        <end position="17"/>
    </location>
</feature>
<feature type="region of interest" description="Disordered" evidence="1">
    <location>
        <begin position="1"/>
        <end position="25"/>
    </location>
</feature>
<dbReference type="Pfam" id="PF09346">
    <property type="entry name" value="SMI1_KNR4"/>
    <property type="match status" value="1"/>
</dbReference>
<protein>
    <submittedName>
        <fullName evidence="3">SMI1/KNR4 family protein</fullName>
    </submittedName>
</protein>
<evidence type="ECO:0000259" key="2">
    <source>
        <dbReference type="SMART" id="SM00860"/>
    </source>
</evidence>
<comment type="caution">
    <text evidence="3">The sequence shown here is derived from an EMBL/GenBank/DDBJ whole genome shotgun (WGS) entry which is preliminary data.</text>
</comment>
<gene>
    <name evidence="3" type="ORF">RQX22_14810</name>
</gene>
<evidence type="ECO:0000313" key="4">
    <source>
        <dbReference type="Proteomes" id="UP001259572"/>
    </source>
</evidence>